<evidence type="ECO:0000313" key="3">
    <source>
        <dbReference type="Proteomes" id="UP001569963"/>
    </source>
</evidence>
<dbReference type="Pfam" id="PF04149">
    <property type="entry name" value="DUF397"/>
    <property type="match status" value="1"/>
</dbReference>
<sequence>MIRPSWRKSSHSGPEQGDCVEVANLSSGVAIRDSKNPCLAHLTLTPRAFAALLARAKRDELDL</sequence>
<name>A0ABV4Q3P9_9ACTN</name>
<feature type="domain" description="DUF397" evidence="1">
    <location>
        <begin position="5"/>
        <end position="57"/>
    </location>
</feature>
<organism evidence="2 3">
    <name type="scientific">Actinomadura monticuli</name>
    <dbReference type="NCBI Taxonomy" id="3097367"/>
    <lineage>
        <taxon>Bacteria</taxon>
        <taxon>Bacillati</taxon>
        <taxon>Actinomycetota</taxon>
        <taxon>Actinomycetes</taxon>
        <taxon>Streptosporangiales</taxon>
        <taxon>Thermomonosporaceae</taxon>
        <taxon>Actinomadura</taxon>
    </lineage>
</organism>
<dbReference type="RefSeq" id="WP_371947109.1">
    <property type="nucleotide sequence ID" value="NZ_JAXCEI010000001.1"/>
</dbReference>
<dbReference type="Proteomes" id="UP001569963">
    <property type="component" value="Unassembled WGS sequence"/>
</dbReference>
<accession>A0ABV4Q3P9</accession>
<reference evidence="2 3" key="1">
    <citation type="submission" date="2023-11" db="EMBL/GenBank/DDBJ databases">
        <title>Actinomadura monticuli sp. nov., isolated from volcanic ash.</title>
        <authorList>
            <person name="Lee S.D."/>
            <person name="Yang H."/>
            <person name="Kim I.S."/>
        </authorList>
    </citation>
    <scope>NUCLEOTIDE SEQUENCE [LARGE SCALE GENOMIC DNA]</scope>
    <source>
        <strain evidence="2 3">DLS-62</strain>
    </source>
</reference>
<comment type="caution">
    <text evidence="2">The sequence shown here is derived from an EMBL/GenBank/DDBJ whole genome shotgun (WGS) entry which is preliminary data.</text>
</comment>
<dbReference type="InterPro" id="IPR007278">
    <property type="entry name" value="DUF397"/>
</dbReference>
<evidence type="ECO:0000259" key="1">
    <source>
        <dbReference type="Pfam" id="PF04149"/>
    </source>
</evidence>
<keyword evidence="3" id="KW-1185">Reference proteome</keyword>
<protein>
    <submittedName>
        <fullName evidence="2">DUF397 domain-containing protein</fullName>
    </submittedName>
</protein>
<proteinExistence type="predicted"/>
<gene>
    <name evidence="2" type="ORF">SM611_02450</name>
</gene>
<dbReference type="EMBL" id="JAXCEI010000001">
    <property type="protein sequence ID" value="MFA1537779.1"/>
    <property type="molecule type" value="Genomic_DNA"/>
</dbReference>
<evidence type="ECO:0000313" key="2">
    <source>
        <dbReference type="EMBL" id="MFA1537779.1"/>
    </source>
</evidence>